<dbReference type="Gene3D" id="1.10.1660.10">
    <property type="match status" value="1"/>
</dbReference>
<feature type="coiled-coil region" evidence="4">
    <location>
        <begin position="76"/>
        <end position="110"/>
    </location>
</feature>
<dbReference type="GeneID" id="93311791"/>
<name>A0A0H3FS56_KLEAK</name>
<dbReference type="PROSITE" id="PS50937">
    <property type="entry name" value="HTH_MERR_2"/>
    <property type="match status" value="1"/>
</dbReference>
<dbReference type="PATRIC" id="fig|1028307.3.peg.3595"/>
<dbReference type="Proteomes" id="UP000008881">
    <property type="component" value="Chromosome"/>
</dbReference>
<keyword evidence="4" id="KW-0175">Coiled coil</keyword>
<dbReference type="eggNOG" id="COG0789">
    <property type="taxonomic scope" value="Bacteria"/>
</dbReference>
<dbReference type="InterPro" id="IPR000551">
    <property type="entry name" value="MerR-type_HTH_dom"/>
</dbReference>
<dbReference type="InterPro" id="IPR009061">
    <property type="entry name" value="DNA-bd_dom_put_sf"/>
</dbReference>
<keyword evidence="2" id="KW-0238">DNA-binding</keyword>
<feature type="domain" description="HTH merR-type" evidence="5">
    <location>
        <begin position="1"/>
        <end position="69"/>
    </location>
</feature>
<evidence type="ECO:0000256" key="3">
    <source>
        <dbReference type="ARBA" id="ARBA00023163"/>
    </source>
</evidence>
<reference evidence="6 7" key="1">
    <citation type="journal article" date="2012" name="J. Bacteriol.">
        <title>Complete genome sequence of Enterobacter aerogenes KCTC 2190.</title>
        <authorList>
            <person name="Shin S.H."/>
            <person name="Kim S."/>
            <person name="Kim J.Y."/>
            <person name="Lee S."/>
            <person name="Um Y."/>
            <person name="Oh M.K."/>
            <person name="Kim Y.R."/>
            <person name="Lee J."/>
            <person name="Yang K.S."/>
        </authorList>
    </citation>
    <scope>NUCLEOTIDE SEQUENCE [LARGE SCALE GENOMIC DNA]</scope>
    <source>
        <strain evidence="6 7">KCTC 2190</strain>
    </source>
</reference>
<dbReference type="PANTHER" id="PTHR30204:SF94">
    <property type="entry name" value="HEAVY METAL-DEPENDENT TRANSCRIPTIONAL REGULATOR HI_0293-RELATED"/>
    <property type="match status" value="1"/>
</dbReference>
<proteinExistence type="predicted"/>
<dbReference type="PANTHER" id="PTHR30204">
    <property type="entry name" value="REDOX-CYCLING DRUG-SENSING TRANSCRIPTIONAL ACTIVATOR SOXR"/>
    <property type="match status" value="1"/>
</dbReference>
<evidence type="ECO:0000256" key="1">
    <source>
        <dbReference type="ARBA" id="ARBA00023015"/>
    </source>
</evidence>
<dbReference type="KEGG" id="eae:EAE_17995"/>
<dbReference type="GO" id="GO:0003700">
    <property type="term" value="F:DNA-binding transcription factor activity"/>
    <property type="evidence" value="ECO:0007669"/>
    <property type="project" value="InterPro"/>
</dbReference>
<keyword evidence="1" id="KW-0805">Transcription regulation</keyword>
<dbReference type="Pfam" id="PF13411">
    <property type="entry name" value="MerR_1"/>
    <property type="match status" value="1"/>
</dbReference>
<accession>A0A0H3FS56</accession>
<dbReference type="OrthoDB" id="9808480at2"/>
<organism evidence="6 7">
    <name type="scientific">Klebsiella aerogenes (strain ATCC 13048 / DSM 30053 / CCUG 1429 / JCM 1235 / KCTC 2190 / NBRC 13534 / NCIMB 10102 / NCTC 10006 / CDC 819-56)</name>
    <name type="common">Enterobacter aerogenes</name>
    <dbReference type="NCBI Taxonomy" id="1028307"/>
    <lineage>
        <taxon>Bacteria</taxon>
        <taxon>Pseudomonadati</taxon>
        <taxon>Pseudomonadota</taxon>
        <taxon>Gammaproteobacteria</taxon>
        <taxon>Enterobacterales</taxon>
        <taxon>Enterobacteriaceae</taxon>
        <taxon>Klebsiella/Raoultella group</taxon>
        <taxon>Klebsiella</taxon>
    </lineage>
</organism>
<evidence type="ECO:0000313" key="6">
    <source>
        <dbReference type="EMBL" id="AEG98508.1"/>
    </source>
</evidence>
<evidence type="ECO:0000256" key="2">
    <source>
        <dbReference type="ARBA" id="ARBA00023125"/>
    </source>
</evidence>
<dbReference type="PRINTS" id="PR00040">
    <property type="entry name" value="HTHMERR"/>
</dbReference>
<dbReference type="AlphaFoldDB" id="A0A0H3FS56"/>
<protein>
    <submittedName>
        <fullName evidence="6">Putative transcriptional regulator</fullName>
    </submittedName>
</protein>
<dbReference type="HOGENOM" id="CLU_060077_2_3_6"/>
<dbReference type="RefSeq" id="WP_015705238.1">
    <property type="nucleotide sequence ID" value="NC_015663.1"/>
</dbReference>
<sequence length="142" mass="15988">MNIGTLAKRRGLAPSRIRYYERAGILKTVQRKANGYRSYPEETLVVLGLITTAQAAGFSLEEISSLLPSDLNHWDRQTLLTTLQQKVADIEKLEQKLAHSKAQLVNVIHEIQQKPDDIDCAANARRVLTEVLDVQHQTGKEE</sequence>
<dbReference type="EMBL" id="CP002824">
    <property type="protein sequence ID" value="AEG98508.1"/>
    <property type="molecule type" value="Genomic_DNA"/>
</dbReference>
<keyword evidence="3" id="KW-0804">Transcription</keyword>
<evidence type="ECO:0000313" key="7">
    <source>
        <dbReference type="Proteomes" id="UP000008881"/>
    </source>
</evidence>
<dbReference type="GO" id="GO:0003677">
    <property type="term" value="F:DNA binding"/>
    <property type="evidence" value="ECO:0007669"/>
    <property type="project" value="UniProtKB-KW"/>
</dbReference>
<evidence type="ECO:0000256" key="4">
    <source>
        <dbReference type="SAM" id="Coils"/>
    </source>
</evidence>
<dbReference type="InterPro" id="IPR047057">
    <property type="entry name" value="MerR_fam"/>
</dbReference>
<gene>
    <name evidence="6" type="ordered locus">EAE_17995</name>
</gene>
<keyword evidence="7" id="KW-1185">Reference proteome</keyword>
<dbReference type="SMART" id="SM00422">
    <property type="entry name" value="HTH_MERR"/>
    <property type="match status" value="1"/>
</dbReference>
<dbReference type="SUPFAM" id="SSF46955">
    <property type="entry name" value="Putative DNA-binding domain"/>
    <property type="match status" value="1"/>
</dbReference>
<evidence type="ECO:0000259" key="5">
    <source>
        <dbReference type="PROSITE" id="PS50937"/>
    </source>
</evidence>